<evidence type="ECO:0000313" key="2">
    <source>
        <dbReference type="Proteomes" id="UP000077552"/>
    </source>
</evidence>
<proteinExistence type="predicted"/>
<name>A0A1A9LI15_9FLAO</name>
<comment type="caution">
    <text evidence="1">The sequence shown here is derived from an EMBL/GenBank/DDBJ whole genome shotgun (WGS) entry which is preliminary data.</text>
</comment>
<organism evidence="1 2">
    <name type="scientific">Aequorivita soesokkakensis</name>
    <dbReference type="NCBI Taxonomy" id="1385699"/>
    <lineage>
        <taxon>Bacteria</taxon>
        <taxon>Pseudomonadati</taxon>
        <taxon>Bacteroidota</taxon>
        <taxon>Flavobacteriia</taxon>
        <taxon>Flavobacteriales</taxon>
        <taxon>Flavobacteriaceae</taxon>
        <taxon>Aequorivita</taxon>
    </lineage>
</organism>
<gene>
    <name evidence="1" type="ORF">A7A78_08845</name>
</gene>
<evidence type="ECO:0000313" key="1">
    <source>
        <dbReference type="EMBL" id="OAD92332.1"/>
    </source>
</evidence>
<accession>A0A1A9LI15</accession>
<dbReference type="Proteomes" id="UP000077552">
    <property type="component" value="Unassembled WGS sequence"/>
</dbReference>
<sequence>MDGWLIIAGNIIKIIKLKNGPFFRNKRCFPHLQIIMPSASVSLVPLKLGLFCAEDTGETPAPVGGRSLTCYKILRRKNFYFQKVKIVL</sequence>
<keyword evidence="2" id="KW-1185">Reference proteome</keyword>
<dbReference type="EMBL" id="LXIE01000002">
    <property type="protein sequence ID" value="OAD92332.1"/>
    <property type="molecule type" value="Genomic_DNA"/>
</dbReference>
<dbReference type="AlphaFoldDB" id="A0A1A9LI15"/>
<protein>
    <submittedName>
        <fullName evidence="1">Uncharacterized protein</fullName>
    </submittedName>
</protein>
<reference evidence="1 2" key="1">
    <citation type="submission" date="2016-05" db="EMBL/GenBank/DDBJ databases">
        <title>Genome sequencing of Vitellibacter soesokkakensis RSSK-12.</title>
        <authorList>
            <person name="Thevarajoo S."/>
            <person name="Selvaratnam C."/>
            <person name="Goh K.M."/>
            <person name="Chan K.-G."/>
            <person name="Chong C.S."/>
        </authorList>
    </citation>
    <scope>NUCLEOTIDE SEQUENCE [LARGE SCALE GENOMIC DNA]</scope>
    <source>
        <strain evidence="1 2">RSSK-12</strain>
    </source>
</reference>